<name>D5RS85_9PROT</name>
<dbReference type="InterPro" id="IPR026002">
    <property type="entry name" value="ATC_hydrolase-like"/>
</dbReference>
<reference evidence="1 2" key="1">
    <citation type="submission" date="2010-04" db="EMBL/GenBank/DDBJ databases">
        <authorList>
            <person name="Qin X."/>
            <person name="Bachman B."/>
            <person name="Battles P."/>
            <person name="Bell A."/>
            <person name="Bess C."/>
            <person name="Bickham C."/>
            <person name="Chaboub L."/>
            <person name="Chen D."/>
            <person name="Coyle M."/>
            <person name="Deiros D.R."/>
            <person name="Dinh H."/>
            <person name="Forbes L."/>
            <person name="Fowler G."/>
            <person name="Francisco L."/>
            <person name="Fu Q."/>
            <person name="Gubbala S."/>
            <person name="Hale W."/>
            <person name="Han Y."/>
            <person name="Hemphill L."/>
            <person name="Highlander S.K."/>
            <person name="Hirani K."/>
            <person name="Hogues M."/>
            <person name="Jackson L."/>
            <person name="Jakkamsetti A."/>
            <person name="Javaid M."/>
            <person name="Jiang H."/>
            <person name="Korchina V."/>
            <person name="Kovar C."/>
            <person name="Lara F."/>
            <person name="Lee S."/>
            <person name="Mata R."/>
            <person name="Mathew T."/>
            <person name="Moen C."/>
            <person name="Morales K."/>
            <person name="Munidasa M."/>
            <person name="Nazareth L."/>
            <person name="Ngo R."/>
            <person name="Nguyen L."/>
            <person name="Okwuonu G."/>
            <person name="Ongeri F."/>
            <person name="Patil S."/>
            <person name="Petrosino J."/>
            <person name="Pham C."/>
            <person name="Pham P."/>
            <person name="Pu L.-L."/>
            <person name="Puazo M."/>
            <person name="Raj R."/>
            <person name="Reid J."/>
            <person name="Rouhana J."/>
            <person name="Saada N."/>
            <person name="Shang Y."/>
            <person name="Simmons D."/>
            <person name="Thornton R."/>
            <person name="Warren J."/>
            <person name="Weissenberger G."/>
            <person name="Zhang J."/>
            <person name="Zhang L."/>
            <person name="Zhou C."/>
            <person name="Zhu D."/>
            <person name="Muzny D."/>
            <person name="Worley K."/>
            <person name="Gibbs R."/>
        </authorList>
    </citation>
    <scope>NUCLEOTIDE SEQUENCE [LARGE SCALE GENOMIC DNA]</scope>
    <source>
        <strain evidence="1 2">ATCC 49957</strain>
    </source>
</reference>
<dbReference type="Pfam" id="PF14196">
    <property type="entry name" value="ATC_hydrolase"/>
    <property type="match status" value="1"/>
</dbReference>
<proteinExistence type="predicted"/>
<comment type="caution">
    <text evidence="1">The sequence shown here is derived from an EMBL/GenBank/DDBJ whole genome shotgun (WGS) entry which is preliminary data.</text>
</comment>
<evidence type="ECO:0000313" key="1">
    <source>
        <dbReference type="EMBL" id="EFH09851.1"/>
    </source>
</evidence>
<dbReference type="RefSeq" id="WP_007002977.1">
    <property type="nucleotide sequence ID" value="NZ_GG770777.1"/>
</dbReference>
<dbReference type="Proteomes" id="UP000005324">
    <property type="component" value="Unassembled WGS sequence"/>
</dbReference>
<accession>D5RS85</accession>
<dbReference type="OrthoDB" id="9805176at2"/>
<dbReference type="HOGENOM" id="CLU_136139_0_0_5"/>
<sequence>MTLSILEQRRIEAAFAKGIYEEMAAELGAEAAQRILSRAVVKLAKQAAAEMAREAPDGQASLEHFRSIQPRWTREDALRVEVVRQDERHFDFNVTRCRYAETYRAMGLGELGAILSCNRDGAFCEGYDPRLKMTRTQTIMGGASHCDFRYRWEEAAAPAAAPPAAG</sequence>
<protein>
    <recommendedName>
        <fullName evidence="3">L-2-amino-thiazoline-4-carboxylic acid hydrolase</fullName>
    </recommendedName>
</protein>
<organism evidence="1 2">
    <name type="scientific">Pseudoroseomonas cervicalis ATCC 49957</name>
    <dbReference type="NCBI Taxonomy" id="525371"/>
    <lineage>
        <taxon>Bacteria</taxon>
        <taxon>Pseudomonadati</taxon>
        <taxon>Pseudomonadota</taxon>
        <taxon>Alphaproteobacteria</taxon>
        <taxon>Acetobacterales</taxon>
        <taxon>Roseomonadaceae</taxon>
        <taxon>Roseomonas</taxon>
    </lineage>
</organism>
<keyword evidence="2" id="KW-1185">Reference proteome</keyword>
<dbReference type="EMBL" id="ADVL01000731">
    <property type="protein sequence ID" value="EFH09851.1"/>
    <property type="molecule type" value="Genomic_DNA"/>
</dbReference>
<evidence type="ECO:0000313" key="2">
    <source>
        <dbReference type="Proteomes" id="UP000005324"/>
    </source>
</evidence>
<gene>
    <name evidence="1" type="ORF">HMPREF0731_3947</name>
</gene>
<evidence type="ECO:0008006" key="3">
    <source>
        <dbReference type="Google" id="ProtNLM"/>
    </source>
</evidence>
<dbReference type="AlphaFoldDB" id="D5RS85"/>